<accession>A0A250XKD7</accession>
<keyword evidence="3" id="KW-1185">Reference proteome</keyword>
<organism evidence="2 3">
    <name type="scientific">Chlamydomonas eustigma</name>
    <dbReference type="NCBI Taxonomy" id="1157962"/>
    <lineage>
        <taxon>Eukaryota</taxon>
        <taxon>Viridiplantae</taxon>
        <taxon>Chlorophyta</taxon>
        <taxon>core chlorophytes</taxon>
        <taxon>Chlorophyceae</taxon>
        <taxon>CS clade</taxon>
        <taxon>Chlamydomonadales</taxon>
        <taxon>Chlamydomonadaceae</taxon>
        <taxon>Chlamydomonas</taxon>
    </lineage>
</organism>
<evidence type="ECO:0000313" key="2">
    <source>
        <dbReference type="EMBL" id="GAX83270.1"/>
    </source>
</evidence>
<reference evidence="2 3" key="1">
    <citation type="submission" date="2017-08" db="EMBL/GenBank/DDBJ databases">
        <title>Acidophilic green algal genome provides insights into adaptation to an acidic environment.</title>
        <authorList>
            <person name="Hirooka S."/>
            <person name="Hirose Y."/>
            <person name="Kanesaki Y."/>
            <person name="Higuchi S."/>
            <person name="Fujiwara T."/>
            <person name="Onuma R."/>
            <person name="Era A."/>
            <person name="Ohbayashi R."/>
            <person name="Uzuka A."/>
            <person name="Nozaki H."/>
            <person name="Yoshikawa H."/>
            <person name="Miyagishima S.Y."/>
        </authorList>
    </citation>
    <scope>NUCLEOTIDE SEQUENCE [LARGE SCALE GENOMIC DNA]</scope>
    <source>
        <strain evidence="2 3">NIES-2499</strain>
    </source>
</reference>
<dbReference type="Proteomes" id="UP000232323">
    <property type="component" value="Unassembled WGS sequence"/>
</dbReference>
<dbReference type="EMBL" id="BEGY01000095">
    <property type="protein sequence ID" value="GAX83270.1"/>
    <property type="molecule type" value="Genomic_DNA"/>
</dbReference>
<sequence>MRAKNFAGGAHRTHSINLSSSSVITDSRNARKRTTPSLLTCTYSSVREPKDPSSYTSIEELREELMRGNKHNTFTLTNILNFMAKANAGIDPAAPTSAPIDDKEHALDSINGSSSSSSSERTACSSSSSSSERSRWSSLSSPIAILGGIFLREVSRTYRNLVRSTNAEVRKRLSKGKGSSNNIAGPQEDWPQVDEVTYLQLQPLMGGLLSRRSLRKAAYKFPPLLLMPPAELAVRLVSLKQLLVGCDVALLVEQEPALFLSRSQLDVEQAVQKGMRMLNSGLAGADVYQVVMRDPGLLFLPELEKGISQLRELWDVDEAALGNSDPQMLALAVRALSVSGLPTGI</sequence>
<dbReference type="AlphaFoldDB" id="A0A250XKD7"/>
<comment type="caution">
    <text evidence="2">The sequence shown here is derived from an EMBL/GenBank/DDBJ whole genome shotgun (WGS) entry which is preliminary data.</text>
</comment>
<evidence type="ECO:0000256" key="1">
    <source>
        <dbReference type="SAM" id="MobiDB-lite"/>
    </source>
</evidence>
<feature type="compositionally biased region" description="Low complexity" evidence="1">
    <location>
        <begin position="113"/>
        <end position="134"/>
    </location>
</feature>
<evidence type="ECO:0000313" key="3">
    <source>
        <dbReference type="Proteomes" id="UP000232323"/>
    </source>
</evidence>
<dbReference type="OrthoDB" id="513017at2759"/>
<feature type="region of interest" description="Disordered" evidence="1">
    <location>
        <begin position="93"/>
        <end position="134"/>
    </location>
</feature>
<proteinExistence type="predicted"/>
<protein>
    <submittedName>
        <fullName evidence="2">Uncharacterized protein</fullName>
    </submittedName>
</protein>
<gene>
    <name evidence="2" type="ORF">CEUSTIGMA_g10696.t1</name>
</gene>
<name>A0A250XKD7_9CHLO</name>